<proteinExistence type="predicted"/>
<dbReference type="EMBL" id="JAJJMA010148778">
    <property type="protein sequence ID" value="MCL7034704.1"/>
    <property type="molecule type" value="Genomic_DNA"/>
</dbReference>
<feature type="coiled-coil region" evidence="1">
    <location>
        <begin position="311"/>
        <end position="383"/>
    </location>
</feature>
<feature type="region of interest" description="Disordered" evidence="2">
    <location>
        <begin position="149"/>
        <end position="204"/>
    </location>
</feature>
<name>A0AA41S806_PAPNU</name>
<evidence type="ECO:0000256" key="2">
    <source>
        <dbReference type="SAM" id="MobiDB-lite"/>
    </source>
</evidence>
<evidence type="ECO:0000313" key="3">
    <source>
        <dbReference type="EMBL" id="MCL7034704.1"/>
    </source>
</evidence>
<keyword evidence="1" id="KW-0175">Coiled coil</keyword>
<dbReference type="Proteomes" id="UP001177140">
    <property type="component" value="Unassembled WGS sequence"/>
</dbReference>
<feature type="region of interest" description="Disordered" evidence="2">
    <location>
        <begin position="77"/>
        <end position="121"/>
    </location>
</feature>
<protein>
    <submittedName>
        <fullName evidence="3">Uncharacterized protein</fullName>
    </submittedName>
</protein>
<gene>
    <name evidence="3" type="ORF">MKW94_019484</name>
</gene>
<evidence type="ECO:0000256" key="1">
    <source>
        <dbReference type="SAM" id="Coils"/>
    </source>
</evidence>
<feature type="compositionally biased region" description="Basic and acidic residues" evidence="2">
    <location>
        <begin position="100"/>
        <end position="111"/>
    </location>
</feature>
<reference evidence="3" key="1">
    <citation type="submission" date="2022-03" db="EMBL/GenBank/DDBJ databases">
        <title>A functionally conserved STORR gene fusion in Papaver species that diverged 16.8 million years ago.</title>
        <authorList>
            <person name="Catania T."/>
        </authorList>
    </citation>
    <scope>NUCLEOTIDE SEQUENCE</scope>
    <source>
        <strain evidence="3">S-191538</strain>
    </source>
</reference>
<sequence>MNSLVSLKGLAEICCVRQRYDDNPAPKEIFLKQHKKDEGEIDVDPSLTMTQYSGNQVVSPLQNIDSDLDKSIHMPVGAQMSHSSKVSDRNVGNLRKRKSHCSDIPEMRDDSPQEVYCSDENTPNHLTRRSIQEKIVVDMEIFLDDEEDMGETSGEVGATSPLKQVTKRHRDDSDVSDQGSETEGLEPDRQPMENGRTSLLISPLDRSERGKIDCPLPEYTSPQLCPPGFIMVAGFPVLPEYKGLYTRVIASKGHLASDAKVKLMYIQATMVAELLKTIQRMSELSCRDVTSTDLQQWRAAVDTASAMDFHVSWLDDQLHLLESQIRDVEEQKATMQSLEAEVRGCRKRIPLLNSKKNEARRTYEAAKADKAELIAKLSTLKASLASFKANNQATMALTCPALGSCLGTPH</sequence>
<accession>A0AA41S806</accession>
<comment type="caution">
    <text evidence="3">The sequence shown here is derived from an EMBL/GenBank/DDBJ whole genome shotgun (WGS) entry which is preliminary data.</text>
</comment>
<keyword evidence="4" id="KW-1185">Reference proteome</keyword>
<organism evidence="3 4">
    <name type="scientific">Papaver nudicaule</name>
    <name type="common">Iceland poppy</name>
    <dbReference type="NCBI Taxonomy" id="74823"/>
    <lineage>
        <taxon>Eukaryota</taxon>
        <taxon>Viridiplantae</taxon>
        <taxon>Streptophyta</taxon>
        <taxon>Embryophyta</taxon>
        <taxon>Tracheophyta</taxon>
        <taxon>Spermatophyta</taxon>
        <taxon>Magnoliopsida</taxon>
        <taxon>Ranunculales</taxon>
        <taxon>Papaveraceae</taxon>
        <taxon>Papaveroideae</taxon>
        <taxon>Papaver</taxon>
    </lineage>
</organism>
<evidence type="ECO:0000313" key="4">
    <source>
        <dbReference type="Proteomes" id="UP001177140"/>
    </source>
</evidence>
<dbReference type="AlphaFoldDB" id="A0AA41S806"/>